<reference evidence="3 4" key="1">
    <citation type="submission" date="2019-04" db="EMBL/GenBank/DDBJ databases">
        <authorList>
            <person name="Li J."/>
        </authorList>
    </citation>
    <scope>NUCLEOTIDE SEQUENCE [LARGE SCALE GENOMIC DNA]</scope>
    <source>
        <strain evidence="3 4">KCTC 42687</strain>
    </source>
</reference>
<dbReference type="EMBL" id="SUNI01000018">
    <property type="protein sequence ID" value="TJZ90241.1"/>
    <property type="molecule type" value="Genomic_DNA"/>
</dbReference>
<dbReference type="Gene3D" id="3.40.50.360">
    <property type="match status" value="1"/>
</dbReference>
<keyword evidence="4" id="KW-1185">Reference proteome</keyword>
<dbReference type="OrthoDB" id="9798454at2"/>
<evidence type="ECO:0000313" key="3">
    <source>
        <dbReference type="EMBL" id="TJZ90241.1"/>
    </source>
</evidence>
<gene>
    <name evidence="3" type="ORF">FA743_15865</name>
</gene>
<dbReference type="GO" id="GO:0009055">
    <property type="term" value="F:electron transfer activity"/>
    <property type="evidence" value="ECO:0007669"/>
    <property type="project" value="TreeGrafter"/>
</dbReference>
<proteinExistence type="predicted"/>
<dbReference type="GO" id="GO:0010181">
    <property type="term" value="F:FMN binding"/>
    <property type="evidence" value="ECO:0007669"/>
    <property type="project" value="TreeGrafter"/>
</dbReference>
<protein>
    <submittedName>
        <fullName evidence="3">NAD(P)H-dependent oxidoreductase</fullName>
    </submittedName>
</protein>
<dbReference type="InterPro" id="IPR046980">
    <property type="entry name" value="KefG/KefF"/>
</dbReference>
<name>A0A4U0R5K5_9RHOB</name>
<dbReference type="RefSeq" id="WP_136887078.1">
    <property type="nucleotide sequence ID" value="NZ_SUNI01000018.1"/>
</dbReference>
<evidence type="ECO:0000313" key="4">
    <source>
        <dbReference type="Proteomes" id="UP000309747"/>
    </source>
</evidence>
<keyword evidence="1" id="KW-0560">Oxidoreductase</keyword>
<dbReference type="Pfam" id="PF02525">
    <property type="entry name" value="Flavodoxin_2"/>
    <property type="match status" value="1"/>
</dbReference>
<feature type="domain" description="Flavodoxin-like fold" evidence="2">
    <location>
        <begin position="2"/>
        <end position="172"/>
    </location>
</feature>
<dbReference type="SUPFAM" id="SSF52218">
    <property type="entry name" value="Flavoproteins"/>
    <property type="match status" value="1"/>
</dbReference>
<evidence type="ECO:0000256" key="1">
    <source>
        <dbReference type="ARBA" id="ARBA00023002"/>
    </source>
</evidence>
<evidence type="ECO:0000259" key="2">
    <source>
        <dbReference type="Pfam" id="PF02525"/>
    </source>
</evidence>
<dbReference type="Proteomes" id="UP000309747">
    <property type="component" value="Unassembled WGS sequence"/>
</dbReference>
<sequence>MTKTLILLFHPDLTRSKANRALAGAAATLPGVEVVDMTAVAPDGFDLSRDGVAEAARLLAADRIVLQFPMQWYSTPPLLKAWQDAVLTRMFYLAYEAEGRHLEGTPLMIATTAGNTPEAYSHGGANLMPMADLLAPLRTTAHRCGLVWAEPFVVYRADRLTQGELDAIAADYCAALIRWTNASARKAA</sequence>
<organism evidence="3 4">
    <name type="scientific">Paracoccus gahaiensis</name>
    <dbReference type="NCBI Taxonomy" id="1706839"/>
    <lineage>
        <taxon>Bacteria</taxon>
        <taxon>Pseudomonadati</taxon>
        <taxon>Pseudomonadota</taxon>
        <taxon>Alphaproteobacteria</taxon>
        <taxon>Rhodobacterales</taxon>
        <taxon>Paracoccaceae</taxon>
        <taxon>Paracoccus</taxon>
    </lineage>
</organism>
<dbReference type="PANTHER" id="PTHR47307:SF1">
    <property type="entry name" value="GLUTATHIONE-REGULATED POTASSIUM-EFFLUX SYSTEM ANCILLARY PROTEIN KEFG"/>
    <property type="match status" value="1"/>
</dbReference>
<dbReference type="GO" id="GO:0003955">
    <property type="term" value="F:NAD(P)H dehydrogenase (quinone) activity"/>
    <property type="evidence" value="ECO:0007669"/>
    <property type="project" value="TreeGrafter"/>
</dbReference>
<dbReference type="AlphaFoldDB" id="A0A4U0R5K5"/>
<dbReference type="InterPro" id="IPR029039">
    <property type="entry name" value="Flavoprotein-like_sf"/>
</dbReference>
<dbReference type="PANTHER" id="PTHR47307">
    <property type="entry name" value="GLUTATHIONE-REGULATED POTASSIUM-EFFLUX SYSTEM ANCILLARY PROTEIN KEFG"/>
    <property type="match status" value="1"/>
</dbReference>
<dbReference type="InterPro" id="IPR003680">
    <property type="entry name" value="Flavodoxin_fold"/>
</dbReference>
<comment type="caution">
    <text evidence="3">The sequence shown here is derived from an EMBL/GenBank/DDBJ whole genome shotgun (WGS) entry which is preliminary data.</text>
</comment>
<accession>A0A4U0R5K5</accession>